<dbReference type="SUPFAM" id="SSF48008">
    <property type="entry name" value="GntR ligand-binding domain-like"/>
    <property type="match status" value="1"/>
</dbReference>
<dbReference type="SMART" id="SM00345">
    <property type="entry name" value="HTH_GNTR"/>
    <property type="match status" value="1"/>
</dbReference>
<dbReference type="InterPro" id="IPR036388">
    <property type="entry name" value="WH-like_DNA-bd_sf"/>
</dbReference>
<comment type="caution">
    <text evidence="5">The sequence shown here is derived from an EMBL/GenBank/DDBJ whole genome shotgun (WGS) entry which is preliminary data.</text>
</comment>
<evidence type="ECO:0000256" key="1">
    <source>
        <dbReference type="ARBA" id="ARBA00023015"/>
    </source>
</evidence>
<reference evidence="5 6" key="1">
    <citation type="submission" date="2019-06" db="EMBL/GenBank/DDBJ databases">
        <title>Sequencing the genomes of 1000 actinobacteria strains.</title>
        <authorList>
            <person name="Klenk H.-P."/>
        </authorList>
    </citation>
    <scope>NUCLEOTIDE SEQUENCE [LARGE SCALE GENOMIC DNA]</scope>
    <source>
        <strain evidence="5 6">DSM 17305</strain>
    </source>
</reference>
<dbReference type="InterPro" id="IPR036390">
    <property type="entry name" value="WH_DNA-bd_sf"/>
</dbReference>
<name>A0A542DTF0_9ACTN</name>
<keyword evidence="1" id="KW-0805">Transcription regulation</keyword>
<dbReference type="Gene3D" id="1.10.10.10">
    <property type="entry name" value="Winged helix-like DNA-binding domain superfamily/Winged helix DNA-binding domain"/>
    <property type="match status" value="1"/>
</dbReference>
<dbReference type="AlphaFoldDB" id="A0A542DTF0"/>
<evidence type="ECO:0000313" key="6">
    <source>
        <dbReference type="Proteomes" id="UP000316298"/>
    </source>
</evidence>
<dbReference type="Pfam" id="PF07729">
    <property type="entry name" value="FCD"/>
    <property type="match status" value="1"/>
</dbReference>
<organism evidence="5 6">
    <name type="scientific">Kribbella jejuensis</name>
    <dbReference type="NCBI Taxonomy" id="236068"/>
    <lineage>
        <taxon>Bacteria</taxon>
        <taxon>Bacillati</taxon>
        <taxon>Actinomycetota</taxon>
        <taxon>Actinomycetes</taxon>
        <taxon>Propionibacteriales</taxon>
        <taxon>Kribbellaceae</taxon>
        <taxon>Kribbella</taxon>
    </lineage>
</organism>
<dbReference type="SUPFAM" id="SSF46785">
    <property type="entry name" value="Winged helix' DNA-binding domain"/>
    <property type="match status" value="1"/>
</dbReference>
<gene>
    <name evidence="5" type="ORF">FB475_6027</name>
</gene>
<sequence>MILRAGRDRAEQRRADALAAFSRMHGQLEIGQVGMGTTAVQAEEGGSDRRTVRPCREPRDAPAELADVGIGQRNHPDAQAVNITRPWITSGIRYGGANAKRGEEPGVELPGEQIVRTIGADHVALREQVLAELRRRIVDGEYREGERLTEIRLADDFGVSRNPVREALRVVEAEGFVQILPRRGAVVATLDETAVRDLFAVRQQLETLAAGLAAERATPAGIASLRALVEQAAAATAAKDFDRVAELNSEFHRTVIEVSANRWLVSMSAAMYHHVHWVFRVGAAQRAPHSSDEHARLVDAIEAGDPTAATEAARLHVEAAAKAALRTDRAG</sequence>
<protein>
    <submittedName>
        <fullName evidence="5">DNA-binding GntR family transcriptional regulator</fullName>
    </submittedName>
</protein>
<dbReference type="InterPro" id="IPR008920">
    <property type="entry name" value="TF_FadR/GntR_C"/>
</dbReference>
<dbReference type="Gene3D" id="1.20.120.530">
    <property type="entry name" value="GntR ligand-binding domain-like"/>
    <property type="match status" value="1"/>
</dbReference>
<proteinExistence type="predicted"/>
<dbReference type="SMART" id="SM00895">
    <property type="entry name" value="FCD"/>
    <property type="match status" value="1"/>
</dbReference>
<feature type="domain" description="HTH gntR-type" evidence="4">
    <location>
        <begin position="123"/>
        <end position="190"/>
    </location>
</feature>
<dbReference type="PROSITE" id="PS50949">
    <property type="entry name" value="HTH_GNTR"/>
    <property type="match status" value="1"/>
</dbReference>
<dbReference type="Proteomes" id="UP000316298">
    <property type="component" value="Unassembled WGS sequence"/>
</dbReference>
<keyword evidence="6" id="KW-1185">Reference proteome</keyword>
<dbReference type="PANTHER" id="PTHR43537:SF24">
    <property type="entry name" value="GLUCONATE OPERON TRANSCRIPTIONAL REPRESSOR"/>
    <property type="match status" value="1"/>
</dbReference>
<dbReference type="EMBL" id="VFMM01000003">
    <property type="protein sequence ID" value="TQJ06367.1"/>
    <property type="molecule type" value="Genomic_DNA"/>
</dbReference>
<accession>A0A542DTF0</accession>
<dbReference type="InterPro" id="IPR000524">
    <property type="entry name" value="Tscrpt_reg_HTH_GntR"/>
</dbReference>
<evidence type="ECO:0000313" key="5">
    <source>
        <dbReference type="EMBL" id="TQJ06367.1"/>
    </source>
</evidence>
<dbReference type="PRINTS" id="PR00035">
    <property type="entry name" value="HTHGNTR"/>
</dbReference>
<dbReference type="GO" id="GO:0003700">
    <property type="term" value="F:DNA-binding transcription factor activity"/>
    <property type="evidence" value="ECO:0007669"/>
    <property type="project" value="InterPro"/>
</dbReference>
<evidence type="ECO:0000256" key="3">
    <source>
        <dbReference type="ARBA" id="ARBA00023163"/>
    </source>
</evidence>
<evidence type="ECO:0000256" key="2">
    <source>
        <dbReference type="ARBA" id="ARBA00023125"/>
    </source>
</evidence>
<dbReference type="Pfam" id="PF00392">
    <property type="entry name" value="GntR"/>
    <property type="match status" value="1"/>
</dbReference>
<dbReference type="CDD" id="cd07377">
    <property type="entry name" value="WHTH_GntR"/>
    <property type="match status" value="1"/>
</dbReference>
<evidence type="ECO:0000259" key="4">
    <source>
        <dbReference type="PROSITE" id="PS50949"/>
    </source>
</evidence>
<keyword evidence="2 5" id="KW-0238">DNA-binding</keyword>
<dbReference type="PANTHER" id="PTHR43537">
    <property type="entry name" value="TRANSCRIPTIONAL REGULATOR, GNTR FAMILY"/>
    <property type="match status" value="1"/>
</dbReference>
<dbReference type="GO" id="GO:0003677">
    <property type="term" value="F:DNA binding"/>
    <property type="evidence" value="ECO:0007669"/>
    <property type="project" value="UniProtKB-KW"/>
</dbReference>
<keyword evidence="3" id="KW-0804">Transcription</keyword>
<dbReference type="InterPro" id="IPR011711">
    <property type="entry name" value="GntR_C"/>
</dbReference>